<dbReference type="EMBL" id="VWAK01000007">
    <property type="protein sequence ID" value="KAA5231199.1"/>
    <property type="molecule type" value="Genomic_DNA"/>
</dbReference>
<dbReference type="Proteomes" id="UP000421791">
    <property type="component" value="Unassembled WGS sequence"/>
</dbReference>
<comment type="caution">
    <text evidence="1">The sequence shown here is derived from an EMBL/GenBank/DDBJ whole genome shotgun (WGS) entry which is preliminary data.</text>
</comment>
<dbReference type="GeneID" id="92990209"/>
<reference evidence="3 4" key="1">
    <citation type="journal article" date="2019" name="Nat. Med.">
        <title>A library of human gut bacterial isolates paired with longitudinal multiomics data enables mechanistic microbiome research.</title>
        <authorList>
            <person name="Poyet M."/>
            <person name="Groussin M."/>
            <person name="Gibbons S.M."/>
            <person name="Avila-Pacheco J."/>
            <person name="Jiang X."/>
            <person name="Kearney S.M."/>
            <person name="Perrotta A.R."/>
            <person name="Berdy B."/>
            <person name="Zhao S."/>
            <person name="Lieberman T.D."/>
            <person name="Swanson P.K."/>
            <person name="Smith M."/>
            <person name="Roesemann S."/>
            <person name="Alexander J.E."/>
            <person name="Rich S.A."/>
            <person name="Livny J."/>
            <person name="Vlamakis H."/>
            <person name="Clish C."/>
            <person name="Bullock K."/>
            <person name="Deik A."/>
            <person name="Scott J."/>
            <person name="Pierce K.A."/>
            <person name="Xavier R.J."/>
            <person name="Alm E.J."/>
        </authorList>
    </citation>
    <scope>NUCLEOTIDE SEQUENCE [LARGE SCALE GENOMIC DNA]</scope>
    <source>
        <strain evidence="2 4">BIOML-A2</strain>
        <strain evidence="1 3">BIOML-A6</strain>
    </source>
</reference>
<sequence length="106" mass="11786">MEYSQNAPPGSVQLVWSLPNSASISPQHLLDRVKKDGTTLILLKSAESWMDAIAQATGCVYKGFYSVGRNWIGGIHFVKEHPLFNGLPTNTAMGLTKHWCTREIRN</sequence>
<dbReference type="EMBL" id="VWAG01000007">
    <property type="protein sequence ID" value="KAA5258783.1"/>
    <property type="molecule type" value="Genomic_DNA"/>
</dbReference>
<evidence type="ECO:0000313" key="4">
    <source>
        <dbReference type="Proteomes" id="UP000440198"/>
    </source>
</evidence>
<dbReference type="SUPFAM" id="SSF56988">
    <property type="entry name" value="Anthrax protective antigen"/>
    <property type="match status" value="1"/>
</dbReference>
<evidence type="ECO:0000313" key="1">
    <source>
        <dbReference type="EMBL" id="KAA5231199.1"/>
    </source>
</evidence>
<protein>
    <submittedName>
        <fullName evidence="1">Uncharacterized protein</fullName>
    </submittedName>
</protein>
<accession>A0A7J4YR50</accession>
<name>A0A7J4YR50_9BACE</name>
<gene>
    <name evidence="2" type="ORF">F2Z09_05950</name>
    <name evidence="1" type="ORF">F2Z22_07275</name>
</gene>
<dbReference type="AlphaFoldDB" id="A0A7J4YR50"/>
<keyword evidence="4" id="KW-1185">Reference proteome</keyword>
<dbReference type="RefSeq" id="WP_149923660.1">
    <property type="nucleotide sequence ID" value="NZ_CATXTD010000003.1"/>
</dbReference>
<evidence type="ECO:0000313" key="3">
    <source>
        <dbReference type="Proteomes" id="UP000421791"/>
    </source>
</evidence>
<evidence type="ECO:0000313" key="2">
    <source>
        <dbReference type="EMBL" id="KAA5258783.1"/>
    </source>
</evidence>
<proteinExistence type="predicted"/>
<organism evidence="1 3">
    <name type="scientific">Bacteroides finegoldii</name>
    <dbReference type="NCBI Taxonomy" id="338188"/>
    <lineage>
        <taxon>Bacteria</taxon>
        <taxon>Pseudomonadati</taxon>
        <taxon>Bacteroidota</taxon>
        <taxon>Bacteroidia</taxon>
        <taxon>Bacteroidales</taxon>
        <taxon>Bacteroidaceae</taxon>
        <taxon>Bacteroides</taxon>
    </lineage>
</organism>
<dbReference type="Proteomes" id="UP000440198">
    <property type="component" value="Unassembled WGS sequence"/>
</dbReference>